<feature type="signal peptide" evidence="1">
    <location>
        <begin position="1"/>
        <end position="22"/>
    </location>
</feature>
<sequence>MKIPNKLFSVLLLSALPISAIAEPPRPPLGKKWVLNHTFSDEFNGTELDKSKWYDYHPTWAGREP</sequence>
<gene>
    <name evidence="2" type="ORF">RS130_02640</name>
</gene>
<reference evidence="2 3" key="1">
    <citation type="submission" date="2023-10" db="EMBL/GenBank/DDBJ databases">
        <title>Glaciecola aquimarina strain GGW-M5 nov., isolated from a coastal seawater.</title>
        <authorList>
            <person name="Bayburt H."/>
            <person name="Kim J.M."/>
            <person name="Choi B.J."/>
            <person name="Jeon C.O."/>
        </authorList>
    </citation>
    <scope>NUCLEOTIDE SEQUENCE [LARGE SCALE GENOMIC DNA]</scope>
    <source>
        <strain evidence="2 3">KCTC 32108</strain>
    </source>
</reference>
<dbReference type="Proteomes" id="UP001247805">
    <property type="component" value="Unassembled WGS sequence"/>
</dbReference>
<keyword evidence="3" id="KW-1185">Reference proteome</keyword>
<dbReference type="InterPro" id="IPR013320">
    <property type="entry name" value="ConA-like_dom_sf"/>
</dbReference>
<protein>
    <submittedName>
        <fullName evidence="2">Uncharacterized protein</fullName>
    </submittedName>
</protein>
<evidence type="ECO:0000256" key="1">
    <source>
        <dbReference type="SAM" id="SignalP"/>
    </source>
</evidence>
<evidence type="ECO:0000313" key="2">
    <source>
        <dbReference type="EMBL" id="MDU0352970.1"/>
    </source>
</evidence>
<organism evidence="2 3">
    <name type="scientific">Paraglaciecola aquimarina</name>
    <dbReference type="NCBI Taxonomy" id="1235557"/>
    <lineage>
        <taxon>Bacteria</taxon>
        <taxon>Pseudomonadati</taxon>
        <taxon>Pseudomonadota</taxon>
        <taxon>Gammaproteobacteria</taxon>
        <taxon>Alteromonadales</taxon>
        <taxon>Alteromonadaceae</taxon>
        <taxon>Paraglaciecola</taxon>
    </lineage>
</organism>
<dbReference type="EMBL" id="JAWDIO010000002">
    <property type="protein sequence ID" value="MDU0352970.1"/>
    <property type="molecule type" value="Genomic_DNA"/>
</dbReference>
<feature type="chain" id="PRO_5047533898" evidence="1">
    <location>
        <begin position="23"/>
        <end position="65"/>
    </location>
</feature>
<name>A0ABU3SSI0_9ALTE</name>
<accession>A0ABU3SSI0</accession>
<dbReference type="Gene3D" id="2.60.120.200">
    <property type="match status" value="1"/>
</dbReference>
<keyword evidence="1" id="KW-0732">Signal</keyword>
<proteinExistence type="predicted"/>
<dbReference type="SUPFAM" id="SSF49899">
    <property type="entry name" value="Concanavalin A-like lectins/glucanases"/>
    <property type="match status" value="1"/>
</dbReference>
<evidence type="ECO:0000313" key="3">
    <source>
        <dbReference type="Proteomes" id="UP001247805"/>
    </source>
</evidence>
<dbReference type="RefSeq" id="WP_316024669.1">
    <property type="nucleotide sequence ID" value="NZ_JAWDIO010000002.1"/>
</dbReference>
<comment type="caution">
    <text evidence="2">The sequence shown here is derived from an EMBL/GenBank/DDBJ whole genome shotgun (WGS) entry which is preliminary data.</text>
</comment>